<comment type="caution">
    <text evidence="2">The sequence shown here is derived from an EMBL/GenBank/DDBJ whole genome shotgun (WGS) entry which is preliminary data.</text>
</comment>
<keyword evidence="1" id="KW-1133">Transmembrane helix</keyword>
<evidence type="ECO:0000313" key="2">
    <source>
        <dbReference type="EMBL" id="KAF9512501.1"/>
    </source>
</evidence>
<name>A0A9P6AV43_9AGAM</name>
<reference evidence="2" key="1">
    <citation type="journal article" date="2020" name="Nat. Commun.">
        <title>Large-scale genome sequencing of mycorrhizal fungi provides insights into the early evolution of symbiotic traits.</title>
        <authorList>
            <person name="Miyauchi S."/>
            <person name="Kiss E."/>
            <person name="Kuo A."/>
            <person name="Drula E."/>
            <person name="Kohler A."/>
            <person name="Sanchez-Garcia M."/>
            <person name="Morin E."/>
            <person name="Andreopoulos B."/>
            <person name="Barry K.W."/>
            <person name="Bonito G."/>
            <person name="Buee M."/>
            <person name="Carver A."/>
            <person name="Chen C."/>
            <person name="Cichocki N."/>
            <person name="Clum A."/>
            <person name="Culley D."/>
            <person name="Crous P.W."/>
            <person name="Fauchery L."/>
            <person name="Girlanda M."/>
            <person name="Hayes R.D."/>
            <person name="Keri Z."/>
            <person name="LaButti K."/>
            <person name="Lipzen A."/>
            <person name="Lombard V."/>
            <person name="Magnuson J."/>
            <person name="Maillard F."/>
            <person name="Murat C."/>
            <person name="Nolan M."/>
            <person name="Ohm R.A."/>
            <person name="Pangilinan J."/>
            <person name="Pereira M.F."/>
            <person name="Perotto S."/>
            <person name="Peter M."/>
            <person name="Pfister S."/>
            <person name="Riley R."/>
            <person name="Sitrit Y."/>
            <person name="Stielow J.B."/>
            <person name="Szollosi G."/>
            <person name="Zifcakova L."/>
            <person name="Stursova M."/>
            <person name="Spatafora J.W."/>
            <person name="Tedersoo L."/>
            <person name="Vaario L.M."/>
            <person name="Yamada A."/>
            <person name="Yan M."/>
            <person name="Wang P."/>
            <person name="Xu J."/>
            <person name="Bruns T."/>
            <person name="Baldrian P."/>
            <person name="Vilgalys R."/>
            <person name="Dunand C."/>
            <person name="Henrissat B."/>
            <person name="Grigoriev I.V."/>
            <person name="Hibbett D."/>
            <person name="Nagy L.G."/>
            <person name="Martin F.M."/>
        </authorList>
    </citation>
    <scope>NUCLEOTIDE SEQUENCE</scope>
    <source>
        <strain evidence="2">UP504</strain>
    </source>
</reference>
<accession>A0A9P6AV43</accession>
<proteinExistence type="predicted"/>
<gene>
    <name evidence="2" type="ORF">BS47DRAFT_1382900</name>
</gene>
<dbReference type="Proteomes" id="UP000886523">
    <property type="component" value="Unassembled WGS sequence"/>
</dbReference>
<feature type="transmembrane region" description="Helical" evidence="1">
    <location>
        <begin position="72"/>
        <end position="92"/>
    </location>
</feature>
<sequence>MHNHDYRVSGKIVSDRNQDVIHREPLRHFSPVSCYFIPEAEDEVTQQGQGASVVVDDPIEPTSNVTVASFDIKWMAILVLLSISLLSIALILNHRKAAVREAVRDFEDSVSRGMICVHNAGLVAERTRNRLSTARMQRTKSSRIKRDELLIGG</sequence>
<evidence type="ECO:0000256" key="1">
    <source>
        <dbReference type="SAM" id="Phobius"/>
    </source>
</evidence>
<dbReference type="EMBL" id="MU128985">
    <property type="protein sequence ID" value="KAF9512501.1"/>
    <property type="molecule type" value="Genomic_DNA"/>
</dbReference>
<keyword evidence="1" id="KW-0812">Transmembrane</keyword>
<keyword evidence="3" id="KW-1185">Reference proteome</keyword>
<organism evidence="2 3">
    <name type="scientific">Hydnum rufescens UP504</name>
    <dbReference type="NCBI Taxonomy" id="1448309"/>
    <lineage>
        <taxon>Eukaryota</taxon>
        <taxon>Fungi</taxon>
        <taxon>Dikarya</taxon>
        <taxon>Basidiomycota</taxon>
        <taxon>Agaricomycotina</taxon>
        <taxon>Agaricomycetes</taxon>
        <taxon>Cantharellales</taxon>
        <taxon>Hydnaceae</taxon>
        <taxon>Hydnum</taxon>
    </lineage>
</organism>
<keyword evidence="1" id="KW-0472">Membrane</keyword>
<dbReference type="AlphaFoldDB" id="A0A9P6AV43"/>
<protein>
    <submittedName>
        <fullName evidence="2">Uncharacterized protein</fullName>
    </submittedName>
</protein>
<evidence type="ECO:0000313" key="3">
    <source>
        <dbReference type="Proteomes" id="UP000886523"/>
    </source>
</evidence>